<dbReference type="PANTHER" id="PTHR30250:SF11">
    <property type="entry name" value="O-ANTIGEN TRANSPORTER-RELATED"/>
    <property type="match status" value="1"/>
</dbReference>
<evidence type="ECO:0000313" key="7">
    <source>
        <dbReference type="EMBL" id="SHM11072.1"/>
    </source>
</evidence>
<evidence type="ECO:0000256" key="2">
    <source>
        <dbReference type="ARBA" id="ARBA00022475"/>
    </source>
</evidence>
<evidence type="ECO:0000256" key="1">
    <source>
        <dbReference type="ARBA" id="ARBA00004651"/>
    </source>
</evidence>
<evidence type="ECO:0000256" key="5">
    <source>
        <dbReference type="ARBA" id="ARBA00023136"/>
    </source>
</evidence>
<dbReference type="Pfam" id="PF01943">
    <property type="entry name" value="Polysacc_synt"/>
    <property type="match status" value="1"/>
</dbReference>
<feature type="transmembrane region" description="Helical" evidence="6">
    <location>
        <begin position="447"/>
        <end position="470"/>
    </location>
</feature>
<gene>
    <name evidence="7" type="ORF">SAMN04515649_111118</name>
</gene>
<dbReference type="PANTHER" id="PTHR30250">
    <property type="entry name" value="PST FAMILY PREDICTED COLANIC ACID TRANSPORTER"/>
    <property type="match status" value="1"/>
</dbReference>
<feature type="transmembrane region" description="Helical" evidence="6">
    <location>
        <begin position="358"/>
        <end position="378"/>
    </location>
</feature>
<feature type="transmembrane region" description="Helical" evidence="6">
    <location>
        <begin position="422"/>
        <end position="441"/>
    </location>
</feature>
<feature type="transmembrane region" description="Helical" evidence="6">
    <location>
        <begin position="297"/>
        <end position="319"/>
    </location>
</feature>
<keyword evidence="2" id="KW-1003">Cell membrane</keyword>
<protein>
    <submittedName>
        <fullName evidence="7">Membrane protein involved in the export of O-antigen and teichoic acid</fullName>
    </submittedName>
</protein>
<name>A0AB74F2Z6_9FIRM</name>
<feature type="transmembrane region" description="Helical" evidence="6">
    <location>
        <begin position="84"/>
        <end position="107"/>
    </location>
</feature>
<organism evidence="7 8">
    <name type="scientific">Eubacterium callanderi</name>
    <dbReference type="NCBI Taxonomy" id="53442"/>
    <lineage>
        <taxon>Bacteria</taxon>
        <taxon>Bacillati</taxon>
        <taxon>Bacillota</taxon>
        <taxon>Clostridia</taxon>
        <taxon>Eubacteriales</taxon>
        <taxon>Eubacteriaceae</taxon>
        <taxon>Eubacterium</taxon>
    </lineage>
</organism>
<feature type="transmembrane region" description="Helical" evidence="6">
    <location>
        <begin position="384"/>
        <end position="401"/>
    </location>
</feature>
<evidence type="ECO:0000256" key="3">
    <source>
        <dbReference type="ARBA" id="ARBA00022692"/>
    </source>
</evidence>
<keyword evidence="5 6" id="KW-0472">Membrane</keyword>
<comment type="subcellular location">
    <subcellularLocation>
        <location evidence="1">Cell membrane</location>
        <topology evidence="1">Multi-pass membrane protein</topology>
    </subcellularLocation>
</comment>
<sequence>MGTITAESFIKKLAGFSMSTWINCAIGFIAIPLITRVYSTEAVGKINLFTVSLSLCYMIVYMGMDQAFVRYYYEPPDHCNKQQLFQVCLAFSMGLAVLAAFLILFFYKNVSALIVGEASFVISVCFSISLISNVFLRFSGLVYRMEQNTVLYTVQSVLVVFVSKLLYGFMGLINADYQFAIITMSTGFLVLMVVFCFFQRKTVFYTPFKINRTISKKMLVFGLPLIPVSLLSWLNNSLPQLLLKNFISYSAIGVYSNTANLASIVQLIQSGFNTYWAAFAYENYKTEKSKIQKVHNIITGLIVLFGLCVILFDDIIFFFVGNDFKAGKAFFPFLLITPICYTIAETTGLGINIAQKTYLNMITFFVNTLTNFVISILLMPKLGINGAAMGAASSAIIMLVLKSVLGEKYYKCITNYRKTVSAIIIISFAAICNFVFIDLFWLRYISVFMLIIIHILIYKSEIQNIIHVLLKIKKEK</sequence>
<dbReference type="Proteomes" id="UP000184012">
    <property type="component" value="Unassembled WGS sequence"/>
</dbReference>
<evidence type="ECO:0000256" key="4">
    <source>
        <dbReference type="ARBA" id="ARBA00022989"/>
    </source>
</evidence>
<feature type="transmembrane region" description="Helical" evidence="6">
    <location>
        <begin position="46"/>
        <end position="64"/>
    </location>
</feature>
<feature type="transmembrane region" description="Helical" evidence="6">
    <location>
        <begin position="179"/>
        <end position="198"/>
    </location>
</feature>
<dbReference type="InterPro" id="IPR002797">
    <property type="entry name" value="Polysacc_synth"/>
</dbReference>
<dbReference type="GeneID" id="68363626"/>
<feature type="transmembrane region" description="Helical" evidence="6">
    <location>
        <begin position="331"/>
        <end position="351"/>
    </location>
</feature>
<keyword evidence="3 6" id="KW-0812">Transmembrane</keyword>
<feature type="transmembrane region" description="Helical" evidence="6">
    <location>
        <begin position="12"/>
        <end position="34"/>
    </location>
</feature>
<comment type="caution">
    <text evidence="7">The sequence shown here is derived from an EMBL/GenBank/DDBJ whole genome shotgun (WGS) entry which is preliminary data.</text>
</comment>
<keyword evidence="4 6" id="KW-1133">Transmembrane helix</keyword>
<proteinExistence type="predicted"/>
<evidence type="ECO:0000256" key="6">
    <source>
        <dbReference type="SAM" id="Phobius"/>
    </source>
</evidence>
<dbReference type="InterPro" id="IPR050833">
    <property type="entry name" value="Poly_Biosynth_Transport"/>
</dbReference>
<dbReference type="GO" id="GO:0005886">
    <property type="term" value="C:plasma membrane"/>
    <property type="evidence" value="ECO:0007669"/>
    <property type="project" value="UniProtKB-SubCell"/>
</dbReference>
<reference evidence="7 8" key="1">
    <citation type="submission" date="2016-11" db="EMBL/GenBank/DDBJ databases">
        <authorList>
            <person name="Varghese N."/>
            <person name="Submissions S."/>
        </authorList>
    </citation>
    <scope>NUCLEOTIDE SEQUENCE [LARGE SCALE GENOMIC DNA]</scope>
    <source>
        <strain evidence="7 8">FD</strain>
    </source>
</reference>
<dbReference type="EMBL" id="FRBP01000011">
    <property type="protein sequence ID" value="SHM11072.1"/>
    <property type="molecule type" value="Genomic_DNA"/>
</dbReference>
<dbReference type="AlphaFoldDB" id="A0AB74F2Z6"/>
<feature type="transmembrane region" description="Helical" evidence="6">
    <location>
        <begin position="113"/>
        <end position="138"/>
    </location>
</feature>
<evidence type="ECO:0000313" key="8">
    <source>
        <dbReference type="Proteomes" id="UP000184012"/>
    </source>
</evidence>
<feature type="transmembrane region" description="Helical" evidence="6">
    <location>
        <begin position="218"/>
        <end position="234"/>
    </location>
</feature>
<accession>A0AB74F2Z6</accession>
<dbReference type="RefSeq" id="WP_013380868.1">
    <property type="nucleotide sequence ID" value="NC_014624.2"/>
</dbReference>
<feature type="transmembrane region" description="Helical" evidence="6">
    <location>
        <begin position="150"/>
        <end position="173"/>
    </location>
</feature>